<evidence type="ECO:0000313" key="2">
    <source>
        <dbReference type="Proteomes" id="UP001153331"/>
    </source>
</evidence>
<dbReference type="Proteomes" id="UP001153331">
    <property type="component" value="Unassembled WGS sequence"/>
</dbReference>
<comment type="caution">
    <text evidence="1">The sequence shown here is derived from an EMBL/GenBank/DDBJ whole genome shotgun (WGS) entry which is preliminary data.</text>
</comment>
<organism evidence="1 2">
    <name type="scientific">Boeremia exigua</name>
    <dbReference type="NCBI Taxonomy" id="749465"/>
    <lineage>
        <taxon>Eukaryota</taxon>
        <taxon>Fungi</taxon>
        <taxon>Dikarya</taxon>
        <taxon>Ascomycota</taxon>
        <taxon>Pezizomycotina</taxon>
        <taxon>Dothideomycetes</taxon>
        <taxon>Pleosporomycetidae</taxon>
        <taxon>Pleosporales</taxon>
        <taxon>Pleosporineae</taxon>
        <taxon>Didymellaceae</taxon>
        <taxon>Boeremia</taxon>
    </lineage>
</organism>
<sequence>MGAGRLPLVRANGSSVCDDDHDNDRRRARNGEADAVDVAGSINPQFDPGPVVRILTAGTDDKTVESPSSGGTTPRSSPCSCPAPYQHAFVGLSVSRTPHLNSERLPAHIAWHHEVQQFTSSTTAESFFAT</sequence>
<protein>
    <submittedName>
        <fullName evidence="1">Uncharacterized protein</fullName>
    </submittedName>
</protein>
<dbReference type="EMBL" id="JAPHNI010000119">
    <property type="protein sequence ID" value="KAJ8115867.1"/>
    <property type="molecule type" value="Genomic_DNA"/>
</dbReference>
<name>A0ACC2IL13_9PLEO</name>
<evidence type="ECO:0000313" key="1">
    <source>
        <dbReference type="EMBL" id="KAJ8115867.1"/>
    </source>
</evidence>
<reference evidence="1" key="1">
    <citation type="submission" date="2022-11" db="EMBL/GenBank/DDBJ databases">
        <title>Genome Sequence of Boeremia exigua.</title>
        <authorList>
            <person name="Buettner E."/>
        </authorList>
    </citation>
    <scope>NUCLEOTIDE SEQUENCE</scope>
    <source>
        <strain evidence="1">CU02</strain>
    </source>
</reference>
<accession>A0ACC2IL13</accession>
<proteinExistence type="predicted"/>
<gene>
    <name evidence="1" type="ORF">OPT61_g2590</name>
</gene>
<keyword evidence="2" id="KW-1185">Reference proteome</keyword>